<evidence type="ECO:0000256" key="3">
    <source>
        <dbReference type="ARBA" id="ARBA00022490"/>
    </source>
</evidence>
<keyword evidence="6" id="KW-0539">Nucleus</keyword>
<dbReference type="GO" id="GO:0002926">
    <property type="term" value="P:tRNA wobble base 5-methoxycarbonylmethyl-2-thiouridinylation"/>
    <property type="evidence" value="ECO:0007669"/>
    <property type="project" value="TreeGrafter"/>
</dbReference>
<dbReference type="SUPFAM" id="SSF69322">
    <property type="entry name" value="Tricorn protease domain 2"/>
    <property type="match status" value="1"/>
</dbReference>
<dbReference type="GO" id="GO:0005829">
    <property type="term" value="C:cytosol"/>
    <property type="evidence" value="ECO:0007669"/>
    <property type="project" value="TreeGrafter"/>
</dbReference>
<evidence type="ECO:0000259" key="9">
    <source>
        <dbReference type="Pfam" id="PF23797"/>
    </source>
</evidence>
<keyword evidence="14" id="KW-1185">Reference proteome</keyword>
<dbReference type="OrthoDB" id="40048at2759"/>
<evidence type="ECO:0000256" key="7">
    <source>
        <dbReference type="SAM" id="MobiDB-lite"/>
    </source>
</evidence>
<dbReference type="InterPro" id="IPR006849">
    <property type="entry name" value="Elp1"/>
</dbReference>
<protein>
    <recommendedName>
        <fullName evidence="5 6">Elongator complex protein 1</fullName>
    </recommendedName>
</protein>
<evidence type="ECO:0000259" key="10">
    <source>
        <dbReference type="Pfam" id="PF23878"/>
    </source>
</evidence>
<comment type="pathway">
    <text evidence="1">tRNA modification; 5-methoxycarbonylmethyl-2-thiouridine-tRNA biosynthesis.</text>
</comment>
<feature type="domain" description="ELP1 TPR" evidence="10">
    <location>
        <begin position="932"/>
        <end position="1094"/>
    </location>
</feature>
<dbReference type="UniPathway" id="UPA00988"/>
<dbReference type="InterPro" id="IPR056164">
    <property type="entry name" value="Beta-prop_ELP1_1st"/>
</dbReference>
<feature type="region of interest" description="Disordered" evidence="7">
    <location>
        <begin position="1300"/>
        <end position="1353"/>
    </location>
</feature>
<keyword evidence="3 6" id="KW-0963">Cytoplasm</keyword>
<sequence>MRNLRTIAYHETQLPDGLPLKATAWDTSTNAIICAFGPTPTQPIIELKRSVATSSGHGGFVSITSWDSPCPLPDLECDEILLLQYFPDIATSCLVLAGGDVVVVREDPSPEQEKIEIVGTVDIGICAAAWAPDEELLAIVTRADTLVLMSRTFEPLNEGTLSPEDLKVSKHVSVGWGHKETQFQGRRAKAMRDPTVPEKVEEGRLSPFEDNKVTVSWRGDGQCLAISSVVPGQRRVIRVFTREAVLDSASEPVDGMESALSWKPSGNLIASVRRSDTKLEVVFFERNGLRHGQFDLRTSKEETDEWASSISLSWNTDSTVLAVAFKDRVHFWTMGNYHYYLKQEVLFHSSSPSSSSSYPLRWHPETPLRASFGDSKTLLDLTFLSAVSAGSTVPPQDYGIVAVIDGKILKLTPFKQAGVPPPMAFCEAVFDHNIVDCAIGQDGKSFAVLTTETLELCQWKTRPPNGKGDLIFTSTTERRSHPIPTLLTGPESLHYTQVAFRNDEIFVIAPGQSTRPASCWKMKWHESSSLSWEQFPAPERSESLVTDVFSESIFATDPSEHTTVQLSDHSGSMSLQSVELSGSQANSSVFTLRHTGHLQENGETNGHSPEYHKVSLSPKGNLYVDDMLLVREVTSYMLTSTHLIFTTSSHLLKFVHLTHPSAMQVPKDTPEIDERCRNVERGAHIVTVIPSIYAVVLQMPRGNLETIYPRLLVLSGIRRHLKQQDYLAAFLACQTHQVDMNILHDYDPATFLSNVPKFIDQLKKPSRVDGFLSKLRDEDVTQTLYRDTTLQSQSEPAVPQPLSASHTKSTNVVVAGSKINKIADTFLSSLASKPSSSYLQTIITAHVCKRPPDLFSALTLVSTLVQTSKEEDDIAISHLFFLTPNPSLLFDAALSLYDLELTLLVAQNDSSRDPREYMPYLQSLQEMSELRRKYTIDDHLKKYSKALVSLHAIGDHEQVASYTVKHTLYTTAMELYKYDQVHLTQITRMYAEYLTTQKSHHAQAATLYESLGDYDAAYKLYALAHKWREALACATLVPLEAAPLGSLAQSLAATLTDENRDYRAAATIQIDYLSNIPEAAKLLCRGSYFAEAMRILAHDEHPISEIHQIIDAGLGEKVGEILELLADCRAQLNAQVPRIIELRKKKEEDPLAFFGGDPTTTAAADGADIPDNVSLAATDASTLGGQSLFTRYGSNASKFGGTVASNISRKTSKTKRREERKRARGKKGSVYEEDYLVASVGRLVDRVNGLHEEVGRLLAGLSRRGMREQAKQVDENMKEICQACERAREEVWDVAAKKDEIDGQVDESNTYDKDGQGRPPGAEGVFWDSQQESQRKREAPEVKNWTSSELVAH</sequence>
<evidence type="ECO:0000256" key="1">
    <source>
        <dbReference type="ARBA" id="ARBA00005043"/>
    </source>
</evidence>
<dbReference type="STRING" id="1442371.A0A0D2H1B9"/>
<dbReference type="Pfam" id="PF23878">
    <property type="entry name" value="TPR_ELP1"/>
    <property type="match status" value="1"/>
</dbReference>
<feature type="compositionally biased region" description="Polar residues" evidence="7">
    <location>
        <begin position="1344"/>
        <end position="1353"/>
    </location>
</feature>
<feature type="domain" description="ELP1 three-helical bundle" evidence="12">
    <location>
        <begin position="1193"/>
        <end position="1290"/>
    </location>
</feature>
<dbReference type="GeneID" id="27714506"/>
<evidence type="ECO:0000259" key="11">
    <source>
        <dbReference type="Pfam" id="PF23925"/>
    </source>
</evidence>
<dbReference type="Proteomes" id="UP000053411">
    <property type="component" value="Unassembled WGS sequence"/>
</dbReference>
<accession>A0A0D2H1B9</accession>
<dbReference type="Pfam" id="PF23936">
    <property type="entry name" value="HB_ELP1"/>
    <property type="match status" value="1"/>
</dbReference>
<gene>
    <name evidence="13" type="ORF">Z520_08760</name>
</gene>
<dbReference type="VEuPathDB" id="FungiDB:Z520_08760"/>
<dbReference type="Pfam" id="PF23925">
    <property type="entry name" value="A-sol_ELP1"/>
    <property type="match status" value="1"/>
</dbReference>
<feature type="domain" description="ELP1 N-terminal second beta-propeller" evidence="9">
    <location>
        <begin position="403"/>
        <end position="686"/>
    </location>
</feature>
<evidence type="ECO:0000259" key="8">
    <source>
        <dbReference type="Pfam" id="PF04762"/>
    </source>
</evidence>
<dbReference type="InterPro" id="IPR056167">
    <property type="entry name" value="A-sol_ELP1"/>
</dbReference>
<feature type="region of interest" description="Disordered" evidence="7">
    <location>
        <begin position="1203"/>
        <end position="1225"/>
    </location>
</feature>
<dbReference type="Gene3D" id="2.130.10.10">
    <property type="entry name" value="YVTN repeat-like/Quinoprotein amine dehydrogenase"/>
    <property type="match status" value="1"/>
</dbReference>
<dbReference type="InterPro" id="IPR056166">
    <property type="entry name" value="TPR_ELP1"/>
</dbReference>
<dbReference type="GO" id="GO:0033588">
    <property type="term" value="C:elongator holoenzyme complex"/>
    <property type="evidence" value="ECO:0007669"/>
    <property type="project" value="InterPro"/>
</dbReference>
<evidence type="ECO:0000256" key="2">
    <source>
        <dbReference type="ARBA" id="ARBA00006086"/>
    </source>
</evidence>
<organism evidence="13 14">
    <name type="scientific">Fonsecaea multimorphosa CBS 102226</name>
    <dbReference type="NCBI Taxonomy" id="1442371"/>
    <lineage>
        <taxon>Eukaryota</taxon>
        <taxon>Fungi</taxon>
        <taxon>Dikarya</taxon>
        <taxon>Ascomycota</taxon>
        <taxon>Pezizomycotina</taxon>
        <taxon>Eurotiomycetes</taxon>
        <taxon>Chaetothyriomycetidae</taxon>
        <taxon>Chaetothyriales</taxon>
        <taxon>Herpotrichiellaceae</taxon>
        <taxon>Fonsecaea</taxon>
    </lineage>
</organism>
<evidence type="ECO:0000256" key="4">
    <source>
        <dbReference type="ARBA" id="ARBA00022694"/>
    </source>
</evidence>
<dbReference type="PANTHER" id="PTHR12747:SF0">
    <property type="entry name" value="ELONGATOR COMPLEX PROTEIN 1"/>
    <property type="match status" value="1"/>
</dbReference>
<comment type="similarity">
    <text evidence="2 6">Belongs to the ELP1/IKA1 family.</text>
</comment>
<evidence type="ECO:0000256" key="6">
    <source>
        <dbReference type="PIRNR" id="PIRNR017233"/>
    </source>
</evidence>
<proteinExistence type="inferred from homology"/>
<evidence type="ECO:0000313" key="14">
    <source>
        <dbReference type="Proteomes" id="UP000053411"/>
    </source>
</evidence>
<dbReference type="InterPro" id="IPR015943">
    <property type="entry name" value="WD40/YVTN_repeat-like_dom_sf"/>
</dbReference>
<dbReference type="RefSeq" id="XP_016629763.1">
    <property type="nucleotide sequence ID" value="XM_016779256.1"/>
</dbReference>
<name>A0A0D2H1B9_9EURO</name>
<dbReference type="InterPro" id="IPR056165">
    <property type="entry name" value="Beta-prop_ELP1_2nd"/>
</dbReference>
<dbReference type="PANTHER" id="PTHR12747">
    <property type="entry name" value="ELONGATOR COMPLEX PROTEIN 1"/>
    <property type="match status" value="1"/>
</dbReference>
<keyword evidence="4" id="KW-0819">tRNA processing</keyword>
<dbReference type="Pfam" id="PF23797">
    <property type="entry name" value="Beta-prop_ELP1_2nd"/>
    <property type="match status" value="1"/>
</dbReference>
<comment type="function">
    <text evidence="6">Component of the elongator complex which is required for multiple tRNA modifications, including mcm5U (5-methoxycarbonylmethyl uridine), mcm5s2U (5-methoxycarbonylmethyl-2-thiouridine), and ncm5U (5-carbamoylmethyl uridine). The elongator complex catalyzes formation of carboxymethyluridine in the wobble base at position 34 in tRNAs.</text>
</comment>
<dbReference type="InterPro" id="IPR056169">
    <property type="entry name" value="HB_ELP1"/>
</dbReference>
<comment type="subcellular location">
    <subcellularLocation>
        <location evidence="6">Cytoplasm</location>
    </subcellularLocation>
    <subcellularLocation>
        <location evidence="6">Nucleus</location>
    </subcellularLocation>
</comment>
<evidence type="ECO:0000313" key="13">
    <source>
        <dbReference type="EMBL" id="KIX95640.1"/>
    </source>
</evidence>
<dbReference type="GO" id="GO:0005634">
    <property type="term" value="C:nucleus"/>
    <property type="evidence" value="ECO:0007669"/>
    <property type="project" value="UniProtKB-SubCell"/>
</dbReference>
<dbReference type="EMBL" id="KN848081">
    <property type="protein sequence ID" value="KIX95640.1"/>
    <property type="molecule type" value="Genomic_DNA"/>
</dbReference>
<evidence type="ECO:0000256" key="5">
    <source>
        <dbReference type="ARBA" id="ARBA00029535"/>
    </source>
</evidence>
<dbReference type="Pfam" id="PF04762">
    <property type="entry name" value="Beta-prop_ELP1_1st"/>
    <property type="match status" value="1"/>
</dbReference>
<evidence type="ECO:0000259" key="12">
    <source>
        <dbReference type="Pfam" id="PF23936"/>
    </source>
</evidence>
<dbReference type="GO" id="GO:0000049">
    <property type="term" value="F:tRNA binding"/>
    <property type="evidence" value="ECO:0007669"/>
    <property type="project" value="TreeGrafter"/>
</dbReference>
<feature type="domain" description="ELP1 first N-terminal beta-propeller" evidence="8">
    <location>
        <begin position="1"/>
        <end position="365"/>
    </location>
</feature>
<feature type="domain" description="ELP1 alpha-solenoid" evidence="11">
    <location>
        <begin position="710"/>
        <end position="924"/>
    </location>
</feature>
<dbReference type="PIRSF" id="PIRSF017233">
    <property type="entry name" value="IKAP"/>
    <property type="match status" value="1"/>
</dbReference>
<reference evidence="13 14" key="1">
    <citation type="submission" date="2015-01" db="EMBL/GenBank/DDBJ databases">
        <title>The Genome Sequence of Fonsecaea multimorphosa CBS 102226.</title>
        <authorList>
            <consortium name="The Broad Institute Genomics Platform"/>
            <person name="Cuomo C."/>
            <person name="de Hoog S."/>
            <person name="Gorbushina A."/>
            <person name="Stielow B."/>
            <person name="Teixiera M."/>
            <person name="Abouelleil A."/>
            <person name="Chapman S.B."/>
            <person name="Priest M."/>
            <person name="Young S.K."/>
            <person name="Wortman J."/>
            <person name="Nusbaum C."/>
            <person name="Birren B."/>
        </authorList>
    </citation>
    <scope>NUCLEOTIDE SEQUENCE [LARGE SCALE GENOMIC DNA]</scope>
    <source>
        <strain evidence="13 14">CBS 102226</strain>
    </source>
</reference>